<evidence type="ECO:0008006" key="6">
    <source>
        <dbReference type="Google" id="ProtNLM"/>
    </source>
</evidence>
<keyword evidence="1" id="KW-0472">Membrane</keyword>
<dbReference type="InterPro" id="IPR048389">
    <property type="entry name" value="YciQ-like_C"/>
</dbReference>
<keyword evidence="1" id="KW-1133">Transmembrane helix</keyword>
<dbReference type="AlphaFoldDB" id="A0A2G9ZE12"/>
<keyword evidence="1" id="KW-0812">Transmembrane</keyword>
<feature type="transmembrane region" description="Helical" evidence="1">
    <location>
        <begin position="224"/>
        <end position="242"/>
    </location>
</feature>
<feature type="domain" description="DUF2207" evidence="2">
    <location>
        <begin position="27"/>
        <end position="201"/>
    </location>
</feature>
<feature type="transmembrane region" description="Helical" evidence="1">
    <location>
        <begin position="385"/>
        <end position="402"/>
    </location>
</feature>
<evidence type="ECO:0000256" key="1">
    <source>
        <dbReference type="SAM" id="Phobius"/>
    </source>
</evidence>
<feature type="transmembrane region" description="Helical" evidence="1">
    <location>
        <begin position="408"/>
        <end position="429"/>
    </location>
</feature>
<sequence length="556" mass="62807">MRKIFKVFLLLGVFGFLVPSLVKAENIQSFDVKAEILENGSVLIEEVIVYDFEGVPKHGIYRDILLKGIEISGVSVSDELGRSYPFLTSKENNSLRIKIGDPDVLISGIHQYKISYQVKKALGYFKDHDELYWDVTGNEWEVPINRASFSFKLPKQVPAENIQQDCFTGVFGSKEKFCSFTLRQFQGERVLGPGEGLTVVIGWPKGIIAGPSLTERTLDFLKQWGLWLLALVVFLYLLITWLKHGKDIKLDKTIIAQYELPKELRPIEVGYILRQKIMPQDISAMIIDLAVKGYLKIKETERKIFFFKQKDWELIKTKDFSTDATLEPYEKLLLERIFLLREKIVISQLQMERKLLDYFKELKEMVTKEMVQDDYFVTEPTKYRNVFVIIGAVFFISGFFILTRSFFFLFSAALPLIASGTLFSVFAIFMPKKTRKGAETLWQILGFKEYIKTAEKYRVQFQEKENIFEKFLPYAMVFGLAKKWAKAFEGIYNQQPSWYESSSVGSFSSVALVSSLNTSLQGFSAAVAPGGGGSGSGFGGGGFSGGGGGGGGGGSW</sequence>
<feature type="domain" description="Predicted membrane protein YciQ-like C-terminal" evidence="3">
    <location>
        <begin position="257"/>
        <end position="488"/>
    </location>
</feature>
<organism evidence="4 5">
    <name type="scientific">bacterium (Candidatus Gribaldobacteria) CG23_combo_of_CG06-09_8_20_14_all_37_87_8</name>
    <dbReference type="NCBI Taxonomy" id="2014278"/>
    <lineage>
        <taxon>Bacteria</taxon>
        <taxon>Candidatus Gribaldobacteria</taxon>
    </lineage>
</organism>
<dbReference type="Proteomes" id="UP000230447">
    <property type="component" value="Unassembled WGS sequence"/>
</dbReference>
<gene>
    <name evidence="4" type="ORF">COX24_03760</name>
</gene>
<evidence type="ECO:0000313" key="5">
    <source>
        <dbReference type="Proteomes" id="UP000230447"/>
    </source>
</evidence>
<accession>A0A2G9ZE12</accession>
<name>A0A2G9ZE12_9BACT</name>
<proteinExistence type="predicted"/>
<evidence type="ECO:0000259" key="3">
    <source>
        <dbReference type="Pfam" id="PF20990"/>
    </source>
</evidence>
<dbReference type="Pfam" id="PF09972">
    <property type="entry name" value="DUF2207"/>
    <property type="match status" value="1"/>
</dbReference>
<dbReference type="Pfam" id="PF20990">
    <property type="entry name" value="DUF2207_C"/>
    <property type="match status" value="1"/>
</dbReference>
<protein>
    <recommendedName>
        <fullName evidence="6">DUF2207 domain-containing protein</fullName>
    </recommendedName>
</protein>
<evidence type="ECO:0000259" key="2">
    <source>
        <dbReference type="Pfam" id="PF09972"/>
    </source>
</evidence>
<reference evidence="4 5" key="1">
    <citation type="submission" date="2017-09" db="EMBL/GenBank/DDBJ databases">
        <title>Depth-based differentiation of microbial function through sediment-hosted aquifers and enrichment of novel symbionts in the deep terrestrial subsurface.</title>
        <authorList>
            <person name="Probst A.J."/>
            <person name="Ladd B."/>
            <person name="Jarett J.K."/>
            <person name="Geller-Mcgrath D.E."/>
            <person name="Sieber C.M."/>
            <person name="Emerson J.B."/>
            <person name="Anantharaman K."/>
            <person name="Thomas B.C."/>
            <person name="Malmstrom R."/>
            <person name="Stieglmeier M."/>
            <person name="Klingl A."/>
            <person name="Woyke T."/>
            <person name="Ryan C.M."/>
            <person name="Banfield J.F."/>
        </authorList>
    </citation>
    <scope>NUCLEOTIDE SEQUENCE [LARGE SCALE GENOMIC DNA]</scope>
    <source>
        <strain evidence="4">CG23_combo_of_CG06-09_8_20_14_all_37_87_8</strain>
    </source>
</reference>
<evidence type="ECO:0000313" key="4">
    <source>
        <dbReference type="EMBL" id="PIP31406.1"/>
    </source>
</evidence>
<dbReference type="EMBL" id="PCSB01000079">
    <property type="protein sequence ID" value="PIP31406.1"/>
    <property type="molecule type" value="Genomic_DNA"/>
</dbReference>
<dbReference type="InterPro" id="IPR018702">
    <property type="entry name" value="DUF2207"/>
</dbReference>
<comment type="caution">
    <text evidence="4">The sequence shown here is derived from an EMBL/GenBank/DDBJ whole genome shotgun (WGS) entry which is preliminary data.</text>
</comment>